<reference evidence="4 5" key="1">
    <citation type="submission" date="2020-04" db="EMBL/GenBank/DDBJ databases">
        <authorList>
            <person name="De Canck E."/>
        </authorList>
    </citation>
    <scope>NUCLEOTIDE SEQUENCE [LARGE SCALE GENOMIC DNA]</scope>
    <source>
        <strain evidence="4 5">LMG 27177</strain>
    </source>
</reference>
<keyword evidence="5" id="KW-1185">Reference proteome</keyword>
<feature type="compositionally biased region" description="Basic and acidic residues" evidence="1">
    <location>
        <begin position="281"/>
        <end position="291"/>
    </location>
</feature>
<evidence type="ECO:0000259" key="3">
    <source>
        <dbReference type="Pfam" id="PF03413"/>
    </source>
</evidence>
<protein>
    <recommendedName>
        <fullName evidence="3">PepSY domain-containing protein</fullName>
    </recommendedName>
</protein>
<proteinExistence type="predicted"/>
<keyword evidence="2" id="KW-0472">Membrane</keyword>
<feature type="transmembrane region" description="Helical" evidence="2">
    <location>
        <begin position="200"/>
        <end position="225"/>
    </location>
</feature>
<evidence type="ECO:0000256" key="1">
    <source>
        <dbReference type="SAM" id="MobiDB-lite"/>
    </source>
</evidence>
<evidence type="ECO:0000313" key="5">
    <source>
        <dbReference type="Proteomes" id="UP000494252"/>
    </source>
</evidence>
<dbReference type="PANTHER" id="PTHR34219:SF1">
    <property type="entry name" value="PEPSY DOMAIN-CONTAINING PROTEIN"/>
    <property type="match status" value="1"/>
</dbReference>
<dbReference type="Pfam" id="PF03929">
    <property type="entry name" value="PepSY_TM"/>
    <property type="match status" value="1"/>
</dbReference>
<evidence type="ECO:0000313" key="4">
    <source>
        <dbReference type="EMBL" id="CAB3785233.1"/>
    </source>
</evidence>
<dbReference type="Pfam" id="PF03413">
    <property type="entry name" value="PepSY"/>
    <property type="match status" value="1"/>
</dbReference>
<dbReference type="EMBL" id="CADIKI010000004">
    <property type="protein sequence ID" value="CAB3785233.1"/>
    <property type="molecule type" value="Genomic_DNA"/>
</dbReference>
<feature type="transmembrane region" description="Helical" evidence="2">
    <location>
        <begin position="158"/>
        <end position="180"/>
    </location>
</feature>
<feature type="domain" description="PepSY" evidence="3">
    <location>
        <begin position="352"/>
        <end position="396"/>
    </location>
</feature>
<accession>A0A6J5FQX7</accession>
<feature type="transmembrane region" description="Helical" evidence="2">
    <location>
        <begin position="427"/>
        <end position="449"/>
    </location>
</feature>
<dbReference type="Proteomes" id="UP000494252">
    <property type="component" value="Unassembled WGS sequence"/>
</dbReference>
<evidence type="ECO:0000256" key="2">
    <source>
        <dbReference type="SAM" id="Phobius"/>
    </source>
</evidence>
<keyword evidence="2" id="KW-1133">Transmembrane helix</keyword>
<name>A0A6J5FQX7_9BURK</name>
<organism evidence="4 5">
    <name type="scientific">Paraburkholderia fynbosensis</name>
    <dbReference type="NCBI Taxonomy" id="1200993"/>
    <lineage>
        <taxon>Bacteria</taxon>
        <taxon>Pseudomonadati</taxon>
        <taxon>Pseudomonadota</taxon>
        <taxon>Betaproteobacteria</taxon>
        <taxon>Burkholderiales</taxon>
        <taxon>Burkholderiaceae</taxon>
        <taxon>Paraburkholderia</taxon>
    </lineage>
</organism>
<gene>
    <name evidence="4" type="ORF">LMG27177_01794</name>
</gene>
<feature type="region of interest" description="Disordered" evidence="1">
    <location>
        <begin position="255"/>
        <end position="302"/>
    </location>
</feature>
<feature type="transmembrane region" description="Helical" evidence="2">
    <location>
        <begin position="475"/>
        <end position="500"/>
    </location>
</feature>
<sequence length="510" mass="55532">MSTTTAAQRISPATGATNPGYRTLWRWHFYAGLFVMPFLVVLAITGTLYCFQPQIEPLLYRHRLMVESQATPRLPDNALLAKARAAMPPGSSAVTAVMASDPRRSAEYVFRLADGNKESVYLNPYNGEVLGTLSVERRFMQVDRMLHRKLLLGKPGELLMEFAACWTLVMIGTGVALWWPREKTTARATLLPRFTLKGRALWRNLHAVMGIWLALGALAFVLTGLPWSGSWGKQFKALATAANLGAPPGSWGGLPLRSALPGARRERDSSMNRPAGGEANSTRDARDEHGGHSSGADSMPGMVMDDLPLPLTPWAVGNTRVPSSAVTHDGADADAPQSLTLGRIVEIAASLGVKDGYSIVLPTSATGVYTVSYFPDDPKNERTLYIDQYSGAVLKDIRYSDYGAVSKAVSYGTSLHMGRYFGLANQILCAAISLGLAAMAVTGCVMWWMRRPQRTLGAPSRERGAPPMRGWKTGLVLLGIVFPLMGATLVAVWVLDWMFFARTSRRLTRG</sequence>
<dbReference type="RefSeq" id="WP_175159045.1">
    <property type="nucleotide sequence ID" value="NZ_CADIKI010000004.1"/>
</dbReference>
<dbReference type="InterPro" id="IPR025711">
    <property type="entry name" value="PepSY"/>
</dbReference>
<keyword evidence="2" id="KW-0812">Transmembrane</keyword>
<dbReference type="InterPro" id="IPR005625">
    <property type="entry name" value="PepSY-ass_TM"/>
</dbReference>
<dbReference type="PANTHER" id="PTHR34219">
    <property type="entry name" value="IRON-REGULATED INNER MEMBRANE PROTEIN-RELATED"/>
    <property type="match status" value="1"/>
</dbReference>
<feature type="transmembrane region" description="Helical" evidence="2">
    <location>
        <begin position="27"/>
        <end position="51"/>
    </location>
</feature>
<dbReference type="AlphaFoldDB" id="A0A6J5FQX7"/>